<gene>
    <name evidence="2" type="primary">TY3B-I_2</name>
    <name evidence="2" type="ORF">CM83_105776</name>
</gene>
<dbReference type="EMBL" id="GBHO01004883">
    <property type="protein sequence ID" value="JAG38721.1"/>
    <property type="molecule type" value="Transcribed_RNA"/>
</dbReference>
<feature type="non-terminal residue" evidence="2">
    <location>
        <position position="1"/>
    </location>
</feature>
<dbReference type="AlphaFoldDB" id="A0A0A9Z4A8"/>
<reference evidence="2" key="2">
    <citation type="submission" date="2014-07" db="EMBL/GenBank/DDBJ databases">
        <authorList>
            <person name="Hull J."/>
        </authorList>
    </citation>
    <scope>NUCLEOTIDE SEQUENCE</scope>
</reference>
<feature type="non-terminal residue" evidence="2">
    <location>
        <position position="103"/>
    </location>
</feature>
<evidence type="ECO:0000259" key="1">
    <source>
        <dbReference type="Pfam" id="PF17921"/>
    </source>
</evidence>
<dbReference type="InterPro" id="IPR041588">
    <property type="entry name" value="Integrase_H2C2"/>
</dbReference>
<proteinExistence type="predicted"/>
<sequence length="103" mass="12158">LSRSFPEVVGSLGVQTDQWYASMIQKVMENPERYPLWKVNEGTLMRRCDNPRDLLEVSDPWKIVVPKPSRRVLIQEHHDQPTAGHLGTFKTLHRLKDWYYWPG</sequence>
<dbReference type="Pfam" id="PF17921">
    <property type="entry name" value="Integrase_H2C2"/>
    <property type="match status" value="1"/>
</dbReference>
<feature type="domain" description="Integrase zinc-binding" evidence="1">
    <location>
        <begin position="65"/>
        <end position="103"/>
    </location>
</feature>
<evidence type="ECO:0000313" key="2">
    <source>
        <dbReference type="EMBL" id="JAG38721.1"/>
    </source>
</evidence>
<dbReference type="FunFam" id="1.10.340.70:FF:000001">
    <property type="entry name" value="Retrovirus-related Pol polyprotein from transposon gypsy-like Protein"/>
    <property type="match status" value="1"/>
</dbReference>
<protein>
    <submittedName>
        <fullName evidence="2">Transposon Ty3-I Gag-Pol polyprotein</fullName>
    </submittedName>
</protein>
<name>A0A0A9Z4A8_LYGHE</name>
<dbReference type="Gene3D" id="1.10.340.70">
    <property type="match status" value="1"/>
</dbReference>
<accession>A0A0A9Z4A8</accession>
<organism evidence="2">
    <name type="scientific">Lygus hesperus</name>
    <name type="common">Western plant bug</name>
    <dbReference type="NCBI Taxonomy" id="30085"/>
    <lineage>
        <taxon>Eukaryota</taxon>
        <taxon>Metazoa</taxon>
        <taxon>Ecdysozoa</taxon>
        <taxon>Arthropoda</taxon>
        <taxon>Hexapoda</taxon>
        <taxon>Insecta</taxon>
        <taxon>Pterygota</taxon>
        <taxon>Neoptera</taxon>
        <taxon>Paraneoptera</taxon>
        <taxon>Hemiptera</taxon>
        <taxon>Heteroptera</taxon>
        <taxon>Panheteroptera</taxon>
        <taxon>Cimicomorpha</taxon>
        <taxon>Miridae</taxon>
        <taxon>Mirini</taxon>
        <taxon>Lygus</taxon>
    </lineage>
</organism>
<reference evidence="2" key="1">
    <citation type="journal article" date="2014" name="PLoS ONE">
        <title>Transcriptome-Based Identification of ABC Transporters in the Western Tarnished Plant Bug Lygus hesperus.</title>
        <authorList>
            <person name="Hull J.J."/>
            <person name="Chaney K."/>
            <person name="Geib S.M."/>
            <person name="Fabrick J.A."/>
            <person name="Brent C.S."/>
            <person name="Walsh D."/>
            <person name="Lavine L.C."/>
        </authorList>
    </citation>
    <scope>NUCLEOTIDE SEQUENCE</scope>
</reference>